<dbReference type="GO" id="GO:0004252">
    <property type="term" value="F:serine-type endopeptidase activity"/>
    <property type="evidence" value="ECO:0007669"/>
    <property type="project" value="UniProtKB-UniRule"/>
</dbReference>
<evidence type="ECO:0000256" key="5">
    <source>
        <dbReference type="ARBA" id="ARBA00022685"/>
    </source>
</evidence>
<comment type="caution">
    <text evidence="20">The sequence shown here is derived from an EMBL/GenBank/DDBJ whole genome shotgun (WGS) entry which is preliminary data.</text>
</comment>
<dbReference type="InterPro" id="IPR032815">
    <property type="entry name" value="S8_pro-domain"/>
</dbReference>
<dbReference type="Pfam" id="PF00082">
    <property type="entry name" value="Peptidase_S8"/>
    <property type="match status" value="1"/>
</dbReference>
<comment type="subcellular location">
    <subcellularLocation>
        <location evidence="2">Golgi apparatus membrane</location>
    </subcellularLocation>
</comment>
<dbReference type="Pfam" id="PF16470">
    <property type="entry name" value="S8_pro-domain"/>
    <property type="match status" value="1"/>
</dbReference>
<dbReference type="PROSITE" id="PS00137">
    <property type="entry name" value="SUBTILASE_HIS"/>
    <property type="match status" value="1"/>
</dbReference>
<evidence type="ECO:0000256" key="9">
    <source>
        <dbReference type="ARBA" id="ARBA00022837"/>
    </source>
</evidence>
<feature type="signal peptide" evidence="18">
    <location>
        <begin position="1"/>
        <end position="15"/>
    </location>
</feature>
<dbReference type="Gene3D" id="2.60.120.260">
    <property type="entry name" value="Galactose-binding domain-like"/>
    <property type="match status" value="1"/>
</dbReference>
<dbReference type="InterPro" id="IPR023827">
    <property type="entry name" value="Peptidase_S8_Asp-AS"/>
</dbReference>
<dbReference type="PROSITE" id="PS00136">
    <property type="entry name" value="SUBTILASE_ASP"/>
    <property type="match status" value="1"/>
</dbReference>
<feature type="chain" id="PRO_5014559367" description="furin" evidence="18">
    <location>
        <begin position="16"/>
        <end position="693"/>
    </location>
</feature>
<evidence type="ECO:0000259" key="19">
    <source>
        <dbReference type="PROSITE" id="PS51829"/>
    </source>
</evidence>
<comment type="cofactor">
    <cofactor evidence="1">
        <name>Ca(2+)</name>
        <dbReference type="ChEBI" id="CHEBI:29108"/>
    </cofactor>
</comment>
<dbReference type="SUPFAM" id="SSF54897">
    <property type="entry name" value="Protease propeptides/inhibitors"/>
    <property type="match status" value="1"/>
</dbReference>
<dbReference type="OrthoDB" id="300641at2759"/>
<evidence type="ECO:0000256" key="15">
    <source>
        <dbReference type="ARBA" id="ARBA00038993"/>
    </source>
</evidence>
<evidence type="ECO:0000313" key="21">
    <source>
        <dbReference type="Proteomes" id="UP000235965"/>
    </source>
</evidence>
<keyword evidence="9" id="KW-0106">Calcium</keyword>
<dbReference type="Gene3D" id="3.30.70.850">
    <property type="entry name" value="Peptidase S8, pro-domain"/>
    <property type="match status" value="1"/>
</dbReference>
<feature type="active site" description="Charge relay system" evidence="16 17">
    <location>
        <position position="228"/>
    </location>
</feature>
<evidence type="ECO:0000256" key="10">
    <source>
        <dbReference type="ARBA" id="ARBA00023034"/>
    </source>
</evidence>
<evidence type="ECO:0000256" key="13">
    <source>
        <dbReference type="ARBA" id="ARBA00023180"/>
    </source>
</evidence>
<dbReference type="EMBL" id="NEVH01019070">
    <property type="protein sequence ID" value="PNF23001.1"/>
    <property type="molecule type" value="Genomic_DNA"/>
</dbReference>
<evidence type="ECO:0000256" key="12">
    <source>
        <dbReference type="ARBA" id="ARBA00023157"/>
    </source>
</evidence>
<evidence type="ECO:0000313" key="20">
    <source>
        <dbReference type="EMBL" id="PNF23002.1"/>
    </source>
</evidence>
<keyword evidence="8 17" id="KW-0720">Serine protease</keyword>
<dbReference type="InterPro" id="IPR002884">
    <property type="entry name" value="P_dom"/>
</dbReference>
<comment type="catalytic activity">
    <reaction evidence="14">
        <text>Release of mature proteins from their proproteins by cleavage of -Arg-Xaa-Yaa-Arg-|-Zaa- bonds, where Xaa can be any amino acid and Yaa is Arg or Lys. Releases albumin, complement component C3 and von Willebrand factor from their respective precursors.</text>
        <dbReference type="EC" id="3.4.21.75"/>
    </reaction>
</comment>
<dbReference type="GO" id="GO:0000139">
    <property type="term" value="C:Golgi membrane"/>
    <property type="evidence" value="ECO:0007669"/>
    <property type="project" value="UniProtKB-SubCell"/>
</dbReference>
<feature type="domain" description="P/Homo B" evidence="19">
    <location>
        <begin position="478"/>
        <end position="615"/>
    </location>
</feature>
<dbReference type="FunFam" id="2.60.120.260:FF:000006">
    <property type="entry name" value="Proprotein convertase subtilisin/kexin type 5"/>
    <property type="match status" value="1"/>
</dbReference>
<evidence type="ECO:0000256" key="4">
    <source>
        <dbReference type="ARBA" id="ARBA00022670"/>
    </source>
</evidence>
<keyword evidence="6 18" id="KW-0732">Signal</keyword>
<keyword evidence="4 17" id="KW-0645">Protease</keyword>
<evidence type="ECO:0000256" key="3">
    <source>
        <dbReference type="ARBA" id="ARBA00005325"/>
    </source>
</evidence>
<proteinExistence type="inferred from homology"/>
<dbReference type="SUPFAM" id="SSF49785">
    <property type="entry name" value="Galactose-binding domain-like"/>
    <property type="match status" value="1"/>
</dbReference>
<dbReference type="FunFam" id="3.40.50.200:FF:000001">
    <property type="entry name" value="Furin 2, isoform B"/>
    <property type="match status" value="1"/>
</dbReference>
<dbReference type="PANTHER" id="PTHR42884">
    <property type="entry name" value="PROPROTEIN CONVERTASE SUBTILISIN/KEXIN-RELATED"/>
    <property type="match status" value="1"/>
</dbReference>
<dbReference type="InterPro" id="IPR034182">
    <property type="entry name" value="Kexin/furin"/>
</dbReference>
<dbReference type="InterPro" id="IPR015500">
    <property type="entry name" value="Peptidase_S8_subtilisin-rel"/>
</dbReference>
<feature type="active site" description="Charge relay system" evidence="16 17">
    <location>
        <position position="187"/>
    </location>
</feature>
<dbReference type="GO" id="GO:0016486">
    <property type="term" value="P:peptide hormone processing"/>
    <property type="evidence" value="ECO:0007669"/>
    <property type="project" value="TreeGrafter"/>
</dbReference>
<evidence type="ECO:0000256" key="17">
    <source>
        <dbReference type="PROSITE-ProRule" id="PRU01240"/>
    </source>
</evidence>
<dbReference type="InParanoid" id="A0A2J7Q330"/>
<name>A0A2J7Q330_9NEOP</name>
<dbReference type="InterPro" id="IPR000209">
    <property type="entry name" value="Peptidase_S8/S53_dom"/>
</dbReference>
<organism evidence="20 21">
    <name type="scientific">Cryptotermes secundus</name>
    <dbReference type="NCBI Taxonomy" id="105785"/>
    <lineage>
        <taxon>Eukaryota</taxon>
        <taxon>Metazoa</taxon>
        <taxon>Ecdysozoa</taxon>
        <taxon>Arthropoda</taxon>
        <taxon>Hexapoda</taxon>
        <taxon>Insecta</taxon>
        <taxon>Pterygota</taxon>
        <taxon>Neoptera</taxon>
        <taxon>Polyneoptera</taxon>
        <taxon>Dictyoptera</taxon>
        <taxon>Blattodea</taxon>
        <taxon>Blattoidea</taxon>
        <taxon>Termitoidae</taxon>
        <taxon>Kalotermitidae</taxon>
        <taxon>Cryptotermitinae</taxon>
        <taxon>Cryptotermes</taxon>
    </lineage>
</organism>
<dbReference type="PANTHER" id="PTHR42884:SF14">
    <property type="entry name" value="NEUROENDOCRINE CONVERTASE 1"/>
    <property type="match status" value="1"/>
</dbReference>
<dbReference type="STRING" id="105785.A0A2J7Q330"/>
<accession>A0A2J7Q330</accession>
<sequence>MELGVLVLLLGGCWAFEWHHGHETTQHYSNEWMVRLEGGPDVAQLLAVQLGYDFLGSVTGFPDTYRMLKLDHPPLQKRAFPRLTQRLARDARVVWAEQQFAKQRVKRDFEPPLDVSDIPRPTSRRKRADLEVPSQRVERLFNDELWDQEWYLQDTRTRPDLPKLDLHVLPLYKMGVTGRGVRVVVLDDGLEYTHDDIRENYDPEISYDANDNDYDPTPRYDEALTNAHGTRCAGEIAMSANNRKCGVGVAFNAKVGGVRLLDGMVNDRVEGSALGYAFDKVDIYSASWGPNDDGKTVEGPGRLAQEAIERGIQQGRGGKGSIFVWASGNGGSKGDNCNCDGYIGSVYTLSIGSASQQGQFPWYGERCAATMAATYSSGAYSDQMIATTDLRNTCTIKHTGTSASAPLAAGIIALALEVNPELTWRDVQHLVMWTAEYAPLSDNTGWQRNAAGAWINTRFGFGLMNAHGLVTAATNWTNVPPKTICTAAAEPLKNNTISHGIRSEILFITDGCEGKKEEIRFLEHVEVVTNIAFTVRGALEMHLTSPAGTRVQLLSPRERDQSDKGFVGWKFLSVLSWGEQPRGKWVLDIIDQVGPESNRGHLGSFTLVLHGTKERPAYLDNGPRRYNQDYNRVHKKTAFDYSDVTTLNEVRSLKGDGELEWNDLIGFPVALRKVDALRKSRLRERLEALFGST</sequence>
<keyword evidence="12" id="KW-1015">Disulfide bond</keyword>
<gene>
    <name evidence="20" type="primary">Pcsk1_2</name>
    <name evidence="20" type="ORF">B7P43_G10381</name>
</gene>
<evidence type="ECO:0000256" key="6">
    <source>
        <dbReference type="ARBA" id="ARBA00022729"/>
    </source>
</evidence>
<dbReference type="EMBL" id="NEVH01019070">
    <property type="protein sequence ID" value="PNF23002.1"/>
    <property type="molecule type" value="Genomic_DNA"/>
</dbReference>
<keyword evidence="21" id="KW-1185">Reference proteome</keyword>
<dbReference type="InterPro" id="IPR036852">
    <property type="entry name" value="Peptidase_S8/S53_dom_sf"/>
</dbReference>
<dbReference type="PROSITE" id="PS51829">
    <property type="entry name" value="P_HOMO_B"/>
    <property type="match status" value="1"/>
</dbReference>
<dbReference type="InterPro" id="IPR022398">
    <property type="entry name" value="Peptidase_S8_His-AS"/>
</dbReference>
<keyword evidence="11" id="KW-0865">Zymogen</keyword>
<keyword evidence="7 17" id="KW-0378">Hydrolase</keyword>
<evidence type="ECO:0000256" key="18">
    <source>
        <dbReference type="SAM" id="SignalP"/>
    </source>
</evidence>
<dbReference type="InterPro" id="IPR008979">
    <property type="entry name" value="Galactose-bd-like_sf"/>
</dbReference>
<dbReference type="EMBL" id="NEVH01019070">
    <property type="protein sequence ID" value="PNF23000.1"/>
    <property type="molecule type" value="Genomic_DNA"/>
</dbReference>
<dbReference type="InterPro" id="IPR023828">
    <property type="entry name" value="Peptidase_S8_Ser-AS"/>
</dbReference>
<keyword evidence="5" id="KW-0165">Cleavage on pair of basic residues</keyword>
<reference evidence="20 21" key="1">
    <citation type="submission" date="2017-12" db="EMBL/GenBank/DDBJ databases">
        <title>Hemimetabolous genomes reveal molecular basis of termite eusociality.</title>
        <authorList>
            <person name="Harrison M.C."/>
            <person name="Jongepier E."/>
            <person name="Robertson H.M."/>
            <person name="Arning N."/>
            <person name="Bitard-Feildel T."/>
            <person name="Chao H."/>
            <person name="Childers C.P."/>
            <person name="Dinh H."/>
            <person name="Doddapaneni H."/>
            <person name="Dugan S."/>
            <person name="Gowin J."/>
            <person name="Greiner C."/>
            <person name="Han Y."/>
            <person name="Hu H."/>
            <person name="Hughes D.S.T."/>
            <person name="Huylmans A.-K."/>
            <person name="Kemena C."/>
            <person name="Kremer L.P.M."/>
            <person name="Lee S.L."/>
            <person name="Lopez-Ezquerra A."/>
            <person name="Mallet L."/>
            <person name="Monroy-Kuhn J.M."/>
            <person name="Moser A."/>
            <person name="Murali S.C."/>
            <person name="Muzny D.M."/>
            <person name="Otani S."/>
            <person name="Piulachs M.-D."/>
            <person name="Poelchau M."/>
            <person name="Qu J."/>
            <person name="Schaub F."/>
            <person name="Wada-Katsumata A."/>
            <person name="Worley K.C."/>
            <person name="Xie Q."/>
            <person name="Ylla G."/>
            <person name="Poulsen M."/>
            <person name="Gibbs R.A."/>
            <person name="Schal C."/>
            <person name="Richards S."/>
            <person name="Belles X."/>
            <person name="Korb J."/>
            <person name="Bornberg-Bauer E."/>
        </authorList>
    </citation>
    <scope>NUCLEOTIDE SEQUENCE [LARGE SCALE GENOMIC DNA]</scope>
    <source>
        <tissue evidence="20">Whole body</tissue>
    </source>
</reference>
<dbReference type="Pfam" id="PF01483">
    <property type="entry name" value="P_proprotein"/>
    <property type="match status" value="1"/>
</dbReference>
<dbReference type="GO" id="GO:0005615">
    <property type="term" value="C:extracellular space"/>
    <property type="evidence" value="ECO:0007669"/>
    <property type="project" value="TreeGrafter"/>
</dbReference>
<dbReference type="GO" id="GO:0043005">
    <property type="term" value="C:neuron projection"/>
    <property type="evidence" value="ECO:0007669"/>
    <property type="project" value="TreeGrafter"/>
</dbReference>
<evidence type="ECO:0000256" key="11">
    <source>
        <dbReference type="ARBA" id="ARBA00023145"/>
    </source>
</evidence>
<protein>
    <recommendedName>
        <fullName evidence="15">furin</fullName>
        <ecNumber evidence="15">3.4.21.75</ecNumber>
    </recommendedName>
</protein>
<dbReference type="Proteomes" id="UP000235965">
    <property type="component" value="Unassembled WGS sequence"/>
</dbReference>
<comment type="similarity">
    <text evidence="3">Belongs to the peptidase S8 family. Furin subfamily.</text>
</comment>
<dbReference type="InterPro" id="IPR038466">
    <property type="entry name" value="S8_pro-domain_sf"/>
</dbReference>
<dbReference type="SUPFAM" id="SSF52743">
    <property type="entry name" value="Subtilisin-like"/>
    <property type="match status" value="1"/>
</dbReference>
<dbReference type="PROSITE" id="PS51892">
    <property type="entry name" value="SUBTILASE"/>
    <property type="match status" value="1"/>
</dbReference>
<dbReference type="AlphaFoldDB" id="A0A2J7Q330"/>
<dbReference type="EC" id="3.4.21.75" evidence="15"/>
<evidence type="ECO:0000256" key="7">
    <source>
        <dbReference type="ARBA" id="ARBA00022801"/>
    </source>
</evidence>
<evidence type="ECO:0000256" key="1">
    <source>
        <dbReference type="ARBA" id="ARBA00001913"/>
    </source>
</evidence>
<evidence type="ECO:0000256" key="14">
    <source>
        <dbReference type="ARBA" id="ARBA00035756"/>
    </source>
</evidence>
<dbReference type="CDD" id="cd04059">
    <property type="entry name" value="Peptidases_S8_Protein_convertases_Kexins_Furin-like"/>
    <property type="match status" value="1"/>
</dbReference>
<dbReference type="Gene3D" id="3.40.50.200">
    <property type="entry name" value="Peptidase S8/S53 domain"/>
    <property type="match status" value="1"/>
</dbReference>
<keyword evidence="10" id="KW-0333">Golgi apparatus</keyword>
<dbReference type="PRINTS" id="PR00723">
    <property type="entry name" value="SUBTILISIN"/>
</dbReference>
<evidence type="ECO:0000256" key="16">
    <source>
        <dbReference type="PIRSR" id="PIRSR615500-1"/>
    </source>
</evidence>
<dbReference type="PROSITE" id="PS00138">
    <property type="entry name" value="SUBTILASE_SER"/>
    <property type="match status" value="1"/>
</dbReference>
<feature type="active site" description="Charge relay system" evidence="16 17">
    <location>
        <position position="402"/>
    </location>
</feature>
<evidence type="ECO:0000256" key="8">
    <source>
        <dbReference type="ARBA" id="ARBA00022825"/>
    </source>
</evidence>
<keyword evidence="13" id="KW-0325">Glycoprotein</keyword>
<evidence type="ECO:0000256" key="2">
    <source>
        <dbReference type="ARBA" id="ARBA00004394"/>
    </source>
</evidence>